<comment type="cofactor">
    <cofactor evidence="2">
        <name>thiamine diphosphate</name>
        <dbReference type="ChEBI" id="CHEBI:58937"/>
    </cofactor>
</comment>
<dbReference type="InterPro" id="IPR055152">
    <property type="entry name" value="Transketolase-like_C_2"/>
</dbReference>
<evidence type="ECO:0000256" key="9">
    <source>
        <dbReference type="ARBA" id="ARBA00023052"/>
    </source>
</evidence>
<dbReference type="FunFam" id="3.40.50.970:FF:000003">
    <property type="entry name" value="Transketolase"/>
    <property type="match status" value="1"/>
</dbReference>
<dbReference type="GO" id="GO:0046872">
    <property type="term" value="F:metal ion binding"/>
    <property type="evidence" value="ECO:0007669"/>
    <property type="project" value="UniProtKB-KW"/>
</dbReference>
<keyword evidence="8" id="KW-0460">Magnesium</keyword>
<dbReference type="FunFam" id="3.40.50.970:FF:000004">
    <property type="entry name" value="Transketolase"/>
    <property type="match status" value="1"/>
</dbReference>
<dbReference type="Pfam" id="PF00456">
    <property type="entry name" value="Transketolase_N"/>
    <property type="match status" value="1"/>
</dbReference>
<evidence type="ECO:0000256" key="2">
    <source>
        <dbReference type="ARBA" id="ARBA00001964"/>
    </source>
</evidence>
<dbReference type="EC" id="2.2.1.1" evidence="5"/>
<comment type="cofactor">
    <cofactor evidence="1">
        <name>Mg(2+)</name>
        <dbReference type="ChEBI" id="CHEBI:18420"/>
    </cofactor>
</comment>
<evidence type="ECO:0000256" key="7">
    <source>
        <dbReference type="ARBA" id="ARBA00022723"/>
    </source>
</evidence>
<accession>A0A6J5ZBI6</accession>
<dbReference type="SUPFAM" id="SSF52518">
    <property type="entry name" value="Thiamin diphosphate-binding fold (THDP-binding)"/>
    <property type="match status" value="2"/>
</dbReference>
<dbReference type="InterPro" id="IPR009014">
    <property type="entry name" value="Transketo_C/PFOR_II"/>
</dbReference>
<evidence type="ECO:0000256" key="5">
    <source>
        <dbReference type="ARBA" id="ARBA00013152"/>
    </source>
</evidence>
<evidence type="ECO:0000256" key="4">
    <source>
        <dbReference type="ARBA" id="ARBA00011738"/>
    </source>
</evidence>
<dbReference type="PANTHER" id="PTHR43522:SF2">
    <property type="entry name" value="TRANSKETOLASE 1-RELATED"/>
    <property type="match status" value="1"/>
</dbReference>
<keyword evidence="9" id="KW-0786">Thiamine pyrophosphate</keyword>
<dbReference type="InterPro" id="IPR005475">
    <property type="entry name" value="Transketolase-like_Pyr-bd"/>
</dbReference>
<dbReference type="InterPro" id="IPR029061">
    <property type="entry name" value="THDP-binding"/>
</dbReference>
<evidence type="ECO:0000256" key="1">
    <source>
        <dbReference type="ARBA" id="ARBA00001946"/>
    </source>
</evidence>
<evidence type="ECO:0000256" key="8">
    <source>
        <dbReference type="ARBA" id="ARBA00022842"/>
    </source>
</evidence>
<dbReference type="InterPro" id="IPR033247">
    <property type="entry name" value="Transketolase_fam"/>
</dbReference>
<sequence>MNKVENWLEIDDRAIAYARALAMDAVQKAGHGHPGTAMSLAPVAYNLFQRHLTHDPSDPKWIGRDRFVLSCGHSSLTLYTQLFFSGYGLEMEDLKTFRTWNSLTPGHPEYGHTAGVEMTTGPLGAGVATAVGMAMAARYERGLFDPDAAANSSLFDHNIWVLCSDGDLQEGVSSEASSLAGTQELGNLKVIYDDNRISIEGDTHIAFTEDVSARYRAYGWNVIDVPAAQDGSVDLSRLDAAMLAAKKETVKPTLIRMQSIIAWPAPNARNTAESHGSALGADEIAETKKLLGLNPEEDFAMPTEILAHVRQVKVRGAASRKVWDEKFATWKIANPERATLLNRLVSGELPKGWDADLPQYPAGKDVATRKASGEVIAALAKTLPEFWGGSADLAGSNNTTINSAGSFLPASSKMAGANPYGRMIHFGIREHAMGSILNGIALHGLSKTFGGTFAVFSDYMRPAVRLSAIMDLPSIFIWSHDSIGLGEDGPTHQPVEHLATLRAIPNFSVVRPADANEVREAWKAIMLRRKPVGLLLSRQNLPVVDRSTHASAELVNKGAYILKDSATTAEVILIATGSEVSVALAVQDELSKKSIPVRVVSAPCLEWFSQESPAYRESVLPKATRLKVSIEAGIAQGWREYIGDSGIAISLEHFGASASATKLFAEFGFGAEAIVAKIEAALN</sequence>
<dbReference type="GO" id="GO:0006098">
    <property type="term" value="P:pentose-phosphate shunt"/>
    <property type="evidence" value="ECO:0007669"/>
    <property type="project" value="TreeGrafter"/>
</dbReference>
<comment type="similarity">
    <text evidence="3">Belongs to the transketolase family.</text>
</comment>
<feature type="domain" description="Transketolase-like pyrimidine-binding" evidence="11">
    <location>
        <begin position="366"/>
        <end position="543"/>
    </location>
</feature>
<dbReference type="InterPro" id="IPR020826">
    <property type="entry name" value="Transketolase_BS"/>
</dbReference>
<comment type="catalytic activity">
    <reaction evidence="10">
        <text>D-sedoheptulose 7-phosphate + D-glyceraldehyde 3-phosphate = aldehydo-D-ribose 5-phosphate + D-xylulose 5-phosphate</text>
        <dbReference type="Rhea" id="RHEA:10508"/>
        <dbReference type="ChEBI" id="CHEBI:57483"/>
        <dbReference type="ChEBI" id="CHEBI:57737"/>
        <dbReference type="ChEBI" id="CHEBI:58273"/>
        <dbReference type="ChEBI" id="CHEBI:59776"/>
        <dbReference type="EC" id="2.2.1.1"/>
    </reaction>
</comment>
<evidence type="ECO:0000256" key="10">
    <source>
        <dbReference type="ARBA" id="ARBA00049473"/>
    </source>
</evidence>
<dbReference type="InterPro" id="IPR005474">
    <property type="entry name" value="Transketolase_N"/>
</dbReference>
<evidence type="ECO:0000259" key="11">
    <source>
        <dbReference type="SMART" id="SM00861"/>
    </source>
</evidence>
<dbReference type="FunFam" id="3.40.50.920:FF:000003">
    <property type="entry name" value="Transketolase"/>
    <property type="match status" value="1"/>
</dbReference>
<comment type="subunit">
    <text evidence="4">Homodimer.</text>
</comment>
<dbReference type="GO" id="GO:0004802">
    <property type="term" value="F:transketolase activity"/>
    <property type="evidence" value="ECO:0007669"/>
    <property type="project" value="UniProtKB-EC"/>
</dbReference>
<dbReference type="Gene3D" id="3.40.50.970">
    <property type="match status" value="2"/>
</dbReference>
<keyword evidence="6" id="KW-0808">Transferase</keyword>
<dbReference type="NCBIfam" id="TIGR00232">
    <property type="entry name" value="tktlase_bact"/>
    <property type="match status" value="1"/>
</dbReference>
<dbReference type="Pfam" id="PF22613">
    <property type="entry name" value="Transketolase_C_1"/>
    <property type="match status" value="1"/>
</dbReference>
<evidence type="ECO:0000256" key="6">
    <source>
        <dbReference type="ARBA" id="ARBA00022679"/>
    </source>
</evidence>
<keyword evidence="7" id="KW-0479">Metal-binding</keyword>
<proteinExistence type="inferred from homology"/>
<dbReference type="EMBL" id="CAESAF010000073">
    <property type="protein sequence ID" value="CAB4338437.1"/>
    <property type="molecule type" value="Genomic_DNA"/>
</dbReference>
<dbReference type="PROSITE" id="PS00802">
    <property type="entry name" value="TRANSKETOLASE_2"/>
    <property type="match status" value="1"/>
</dbReference>
<dbReference type="CDD" id="cd02012">
    <property type="entry name" value="TPP_TK"/>
    <property type="match status" value="1"/>
</dbReference>
<dbReference type="CDD" id="cd07033">
    <property type="entry name" value="TPP_PYR_DXS_TK_like"/>
    <property type="match status" value="1"/>
</dbReference>
<dbReference type="InterPro" id="IPR005478">
    <property type="entry name" value="Transketolase_bac-like"/>
</dbReference>
<evidence type="ECO:0000313" key="12">
    <source>
        <dbReference type="EMBL" id="CAB4338437.1"/>
    </source>
</evidence>
<dbReference type="SMART" id="SM00861">
    <property type="entry name" value="Transket_pyr"/>
    <property type="match status" value="1"/>
</dbReference>
<dbReference type="GO" id="GO:0005829">
    <property type="term" value="C:cytosol"/>
    <property type="evidence" value="ECO:0007669"/>
    <property type="project" value="TreeGrafter"/>
</dbReference>
<evidence type="ECO:0000256" key="3">
    <source>
        <dbReference type="ARBA" id="ARBA00007131"/>
    </source>
</evidence>
<dbReference type="Gene3D" id="3.40.50.920">
    <property type="match status" value="1"/>
</dbReference>
<reference evidence="12" key="1">
    <citation type="submission" date="2020-05" db="EMBL/GenBank/DDBJ databases">
        <authorList>
            <person name="Chiriac C."/>
            <person name="Salcher M."/>
            <person name="Ghai R."/>
            <person name="Kavagutti S V."/>
        </authorList>
    </citation>
    <scope>NUCLEOTIDE SEQUENCE</scope>
</reference>
<dbReference type="SUPFAM" id="SSF52922">
    <property type="entry name" value="TK C-terminal domain-like"/>
    <property type="match status" value="1"/>
</dbReference>
<organism evidence="12">
    <name type="scientific">freshwater metagenome</name>
    <dbReference type="NCBI Taxonomy" id="449393"/>
    <lineage>
        <taxon>unclassified sequences</taxon>
        <taxon>metagenomes</taxon>
        <taxon>ecological metagenomes</taxon>
    </lineage>
</organism>
<protein>
    <recommendedName>
        <fullName evidence="5">transketolase</fullName>
        <ecNumber evidence="5">2.2.1.1</ecNumber>
    </recommendedName>
</protein>
<dbReference type="Pfam" id="PF02779">
    <property type="entry name" value="Transket_pyr"/>
    <property type="match status" value="1"/>
</dbReference>
<dbReference type="AlphaFoldDB" id="A0A6J5ZBI6"/>
<dbReference type="PANTHER" id="PTHR43522">
    <property type="entry name" value="TRANSKETOLASE"/>
    <property type="match status" value="1"/>
</dbReference>
<gene>
    <name evidence="12" type="ORF">UFOPK3574_00726</name>
</gene>
<name>A0A6J5ZBI6_9ZZZZ</name>